<protein>
    <submittedName>
        <fullName evidence="2">Uncharacterized protein</fullName>
    </submittedName>
</protein>
<dbReference type="Proteomes" id="UP001597418">
    <property type="component" value="Unassembled WGS sequence"/>
</dbReference>
<evidence type="ECO:0000313" key="3">
    <source>
        <dbReference type="Proteomes" id="UP001597418"/>
    </source>
</evidence>
<sequence length="59" mass="6382">MKQQKKIYFKPIVNVVSLITEYGVAASSVQVSGGSNDTPYQPTIENWEVGGEGYGSTDL</sequence>
<dbReference type="EMBL" id="JBHUMB010000006">
    <property type="protein sequence ID" value="MFD2743244.1"/>
    <property type="molecule type" value="Genomic_DNA"/>
</dbReference>
<evidence type="ECO:0000313" key="2">
    <source>
        <dbReference type="EMBL" id="MFD2743244.1"/>
    </source>
</evidence>
<evidence type="ECO:0000256" key="1">
    <source>
        <dbReference type="SAM" id="MobiDB-lite"/>
    </source>
</evidence>
<organism evidence="2 3">
    <name type="scientific">Sphingobacterium populi</name>
    <dbReference type="NCBI Taxonomy" id="1812824"/>
    <lineage>
        <taxon>Bacteria</taxon>
        <taxon>Pseudomonadati</taxon>
        <taxon>Bacteroidota</taxon>
        <taxon>Sphingobacteriia</taxon>
        <taxon>Sphingobacteriales</taxon>
        <taxon>Sphingobacteriaceae</taxon>
        <taxon>Sphingobacterium</taxon>
    </lineage>
</organism>
<reference evidence="3" key="1">
    <citation type="journal article" date="2019" name="Int. J. Syst. Evol. Microbiol.">
        <title>The Global Catalogue of Microorganisms (GCM) 10K type strain sequencing project: providing services to taxonomists for standard genome sequencing and annotation.</title>
        <authorList>
            <consortium name="The Broad Institute Genomics Platform"/>
            <consortium name="The Broad Institute Genome Sequencing Center for Infectious Disease"/>
            <person name="Wu L."/>
            <person name="Ma J."/>
        </authorList>
    </citation>
    <scope>NUCLEOTIDE SEQUENCE [LARGE SCALE GENOMIC DNA]</scope>
    <source>
        <strain evidence="3">KCTC 42247</strain>
    </source>
</reference>
<comment type="caution">
    <text evidence="2">The sequence shown here is derived from an EMBL/GenBank/DDBJ whole genome shotgun (WGS) entry which is preliminary data.</text>
</comment>
<keyword evidence="3" id="KW-1185">Reference proteome</keyword>
<name>A0ABW5UEM4_9SPHI</name>
<proteinExistence type="predicted"/>
<dbReference type="RefSeq" id="WP_066756180.1">
    <property type="nucleotide sequence ID" value="NZ_JBHUMB010000006.1"/>
</dbReference>
<feature type="region of interest" description="Disordered" evidence="1">
    <location>
        <begin position="30"/>
        <end position="59"/>
    </location>
</feature>
<gene>
    <name evidence="2" type="ORF">ACFSQ6_07525</name>
</gene>
<feature type="compositionally biased region" description="Gly residues" evidence="1">
    <location>
        <begin position="50"/>
        <end position="59"/>
    </location>
</feature>
<accession>A0ABW5UEM4</accession>